<evidence type="ECO:0000256" key="12">
    <source>
        <dbReference type="ARBA" id="ARBA00064913"/>
    </source>
</evidence>
<keyword evidence="4" id="KW-0716">Sensory transduction</keyword>
<evidence type="ECO:0000256" key="8">
    <source>
        <dbReference type="ARBA" id="ARBA00022737"/>
    </source>
</evidence>
<dbReference type="SUPFAM" id="SSF82895">
    <property type="entry name" value="TSP-1 type 1 repeat"/>
    <property type="match status" value="1"/>
</dbReference>
<dbReference type="GO" id="GO:0005102">
    <property type="term" value="F:signaling receptor binding"/>
    <property type="evidence" value="ECO:0007669"/>
    <property type="project" value="UniProtKB-ARBA"/>
</dbReference>
<comment type="subcellular location">
    <subcellularLocation>
        <location evidence="1">Secreted</location>
    </subcellularLocation>
</comment>
<dbReference type="InterPro" id="IPR051514">
    <property type="entry name" value="R-spondin"/>
</dbReference>
<dbReference type="FunFam" id="2.20.100.10:FF:000043">
    <property type="entry name" value="R-spondin 3"/>
    <property type="match status" value="1"/>
</dbReference>
<evidence type="ECO:0000256" key="3">
    <source>
        <dbReference type="ARBA" id="ARBA00022525"/>
    </source>
</evidence>
<evidence type="ECO:0000313" key="18">
    <source>
        <dbReference type="Ensembl" id="ENSLLEP00000013983.1"/>
    </source>
</evidence>
<feature type="domain" description="Spondin-like TSP1" evidence="17">
    <location>
        <begin position="148"/>
        <end position="203"/>
    </location>
</feature>
<dbReference type="PANTHER" id="PTHR46987:SF1">
    <property type="entry name" value="R-SPONDIN-3"/>
    <property type="match status" value="1"/>
</dbReference>
<accession>A0A8C5MGG9</accession>
<keyword evidence="6" id="KW-0879">Wnt signaling pathway</keyword>
<feature type="signal peptide" evidence="15">
    <location>
        <begin position="1"/>
        <end position="21"/>
    </location>
</feature>
<reference evidence="18" key="1">
    <citation type="submission" date="2025-08" db="UniProtKB">
        <authorList>
            <consortium name="Ensembl"/>
        </authorList>
    </citation>
    <scope>IDENTIFICATION</scope>
</reference>
<gene>
    <name evidence="18" type="primary">RSPO3</name>
</gene>
<dbReference type="Pfam" id="PF15913">
    <property type="entry name" value="Furin-like_2"/>
    <property type="match status" value="1"/>
</dbReference>
<evidence type="ECO:0000256" key="9">
    <source>
        <dbReference type="ARBA" id="ARBA00023157"/>
    </source>
</evidence>
<dbReference type="GO" id="GO:0016055">
    <property type="term" value="P:Wnt signaling pathway"/>
    <property type="evidence" value="ECO:0007669"/>
    <property type="project" value="UniProtKB-KW"/>
</dbReference>
<comment type="subunit">
    <text evidence="12">Interacts with the extracellular domain of FZD8 and LRP6. It however does not form a ternary complex with FZD8 and LRP6. Interacts with WNT1. Binds heparin. Interacts with LGR4, LGR5 and LGR6.</text>
</comment>
<dbReference type="Gene3D" id="2.10.220.10">
    <property type="entry name" value="Hormone Receptor, Insulin-like Growth Factor Receptor 1, Chain A, domain 2"/>
    <property type="match status" value="1"/>
</dbReference>
<dbReference type="GO" id="GO:0008201">
    <property type="term" value="F:heparin binding"/>
    <property type="evidence" value="ECO:0007669"/>
    <property type="project" value="UniProtKB-KW"/>
</dbReference>
<dbReference type="AlphaFoldDB" id="A0A8C5MGG9"/>
<comment type="function">
    <text evidence="11">Activator of the canonical Wnt signaling pathway by acting as a ligand for LGR4-6 receptors, which acts as a key regulator of angiogenesis. Upon binding to LGR4-6 (LGR4, LGR5 or LGR6), LGR4-6 associate with phosphorylated LRP6 and frizzled receptors that are activated by extracellular Wnt receptors, triggering the canonical Wnt signaling pathway to increase expression of target genes. Also regulates the canonical Wnt/beta-catenin-dependent pathway and non-canonical Wnt signaling by acting as an inhibitor of ZNRF3, an important regulator of the Wnt signaling pathway. Acts as a ligand for frizzled FZD8 and LRP6. May negatively regulate the TGF-beta pathway. Acts as a key regulator of angiogenesis by controlling vascular stability and pruning: acts by activating the non-canonical Wnt signaling pathway in endothelial cells. Can also amplify Wnt signaling pathway independently of LGR4-6 receptors, possibly by acting as a direct antagonistic ligand to RNF43 and ZNRF3.</text>
</comment>
<dbReference type="GO" id="GO:0005576">
    <property type="term" value="C:extracellular region"/>
    <property type="evidence" value="ECO:0007669"/>
    <property type="project" value="UniProtKB-SubCell"/>
</dbReference>
<keyword evidence="8" id="KW-0677">Repeat</keyword>
<dbReference type="OrthoDB" id="10257656at2759"/>
<keyword evidence="19" id="KW-1185">Reference proteome</keyword>
<evidence type="ECO:0000256" key="5">
    <source>
        <dbReference type="ARBA" id="ARBA00022674"/>
    </source>
</evidence>
<keyword evidence="5" id="KW-0358">Heparin-binding</keyword>
<evidence type="ECO:0000313" key="19">
    <source>
        <dbReference type="Proteomes" id="UP000694569"/>
    </source>
</evidence>
<evidence type="ECO:0000256" key="10">
    <source>
        <dbReference type="ARBA" id="ARBA00023180"/>
    </source>
</evidence>
<evidence type="ECO:0000256" key="11">
    <source>
        <dbReference type="ARBA" id="ARBA00058478"/>
    </source>
</evidence>
<evidence type="ECO:0000256" key="15">
    <source>
        <dbReference type="SAM" id="SignalP"/>
    </source>
</evidence>
<dbReference type="InterPro" id="IPR000884">
    <property type="entry name" value="TSP1_rpt"/>
</dbReference>
<reference evidence="18" key="2">
    <citation type="submission" date="2025-09" db="UniProtKB">
        <authorList>
            <consortium name="Ensembl"/>
        </authorList>
    </citation>
    <scope>IDENTIFICATION</scope>
</reference>
<organism evidence="18 19">
    <name type="scientific">Leptobrachium leishanense</name>
    <name type="common">Leishan spiny toad</name>
    <dbReference type="NCBI Taxonomy" id="445787"/>
    <lineage>
        <taxon>Eukaryota</taxon>
        <taxon>Metazoa</taxon>
        <taxon>Chordata</taxon>
        <taxon>Craniata</taxon>
        <taxon>Vertebrata</taxon>
        <taxon>Euteleostomi</taxon>
        <taxon>Amphibia</taxon>
        <taxon>Batrachia</taxon>
        <taxon>Anura</taxon>
        <taxon>Pelobatoidea</taxon>
        <taxon>Megophryidae</taxon>
        <taxon>Leptobrachium</taxon>
    </lineage>
</organism>
<evidence type="ECO:0000259" key="17">
    <source>
        <dbReference type="Pfam" id="PF19028"/>
    </source>
</evidence>
<comment type="similarity">
    <text evidence="2">Belongs to the R-spondin family.</text>
</comment>
<keyword evidence="10" id="KW-0325">Glycoprotein</keyword>
<feature type="chain" id="PRO_5034719311" description="R-spondin-3" evidence="15">
    <location>
        <begin position="22"/>
        <end position="262"/>
    </location>
</feature>
<evidence type="ECO:0000256" key="6">
    <source>
        <dbReference type="ARBA" id="ARBA00022687"/>
    </source>
</evidence>
<dbReference type="Pfam" id="PF19028">
    <property type="entry name" value="TSP1_spondin"/>
    <property type="match status" value="1"/>
</dbReference>
<protein>
    <recommendedName>
        <fullName evidence="13">R-spondin-3</fullName>
    </recommendedName>
    <alternativeName>
        <fullName evidence="14">Roof plate-specific spondin-3</fullName>
    </alternativeName>
</protein>
<dbReference type="Proteomes" id="UP000694569">
    <property type="component" value="Unplaced"/>
</dbReference>
<dbReference type="GO" id="GO:2000052">
    <property type="term" value="P:positive regulation of non-canonical Wnt signaling pathway"/>
    <property type="evidence" value="ECO:0007669"/>
    <property type="project" value="UniProtKB-ARBA"/>
</dbReference>
<name>A0A8C5MGG9_9ANUR</name>
<dbReference type="Ensembl" id="ENSLLET00000014536.1">
    <property type="protein sequence ID" value="ENSLLEP00000013983.1"/>
    <property type="gene ID" value="ENSLLEG00000008875.1"/>
</dbReference>
<evidence type="ECO:0000256" key="4">
    <source>
        <dbReference type="ARBA" id="ARBA00022606"/>
    </source>
</evidence>
<dbReference type="InterPro" id="IPR009030">
    <property type="entry name" value="Growth_fac_rcpt_cys_sf"/>
</dbReference>
<dbReference type="CDD" id="cd00064">
    <property type="entry name" value="FU"/>
    <property type="match status" value="1"/>
</dbReference>
<evidence type="ECO:0000256" key="13">
    <source>
        <dbReference type="ARBA" id="ARBA00074433"/>
    </source>
</evidence>
<proteinExistence type="inferred from homology"/>
<evidence type="ECO:0000256" key="14">
    <source>
        <dbReference type="ARBA" id="ARBA00075540"/>
    </source>
</evidence>
<dbReference type="SUPFAM" id="SSF57184">
    <property type="entry name" value="Growth factor receptor domain"/>
    <property type="match status" value="1"/>
</dbReference>
<dbReference type="PROSITE" id="PS50092">
    <property type="entry name" value="TSP1"/>
    <property type="match status" value="1"/>
</dbReference>
<evidence type="ECO:0000259" key="16">
    <source>
        <dbReference type="Pfam" id="PF15913"/>
    </source>
</evidence>
<dbReference type="SMART" id="SM00261">
    <property type="entry name" value="FU"/>
    <property type="match status" value="2"/>
</dbReference>
<dbReference type="InterPro" id="IPR006212">
    <property type="entry name" value="Furin_repeat"/>
</dbReference>
<keyword evidence="7 15" id="KW-0732">Signal</keyword>
<evidence type="ECO:0000256" key="1">
    <source>
        <dbReference type="ARBA" id="ARBA00004613"/>
    </source>
</evidence>
<keyword evidence="3" id="KW-0964">Secreted</keyword>
<sequence>MQLRLLSWCFIILNFLEYIDSQQIPRGRRNRRMHPNVSQGCQGGCATCSDYNGCLSCKPRLFFALVRNGMKQVGVCLPSCPSGYFGMRSPEINKCTKCKADCETCFHKNFCTKCKGGFYLHSGKCLETCPEGFENNNHSMECSNIVHCMVSEWSPWGPCSKRGKTCDFKRGNETRVREILQHPSARGTPCPPTTETRKCIMQRKKCPERKRFLYEVDFTINGNCQKWETGSVKKKPKLLISSPSWEISGTERRLRIKISSGV</sequence>
<dbReference type="PANTHER" id="PTHR46987">
    <property type="entry name" value="NEUROHYPOPHYSIAL HORMONES, N-TERMINAL DOMAIN CONTAINING PROTEIN"/>
    <property type="match status" value="1"/>
</dbReference>
<evidence type="ECO:0000256" key="7">
    <source>
        <dbReference type="ARBA" id="ARBA00022729"/>
    </source>
</evidence>
<dbReference type="InterPro" id="IPR044004">
    <property type="entry name" value="TSP1_spondin_dom"/>
</dbReference>
<evidence type="ECO:0000256" key="2">
    <source>
        <dbReference type="ARBA" id="ARBA00007308"/>
    </source>
</evidence>
<feature type="domain" description="R-spondin Fu-CRD" evidence="16">
    <location>
        <begin position="43"/>
        <end position="142"/>
    </location>
</feature>
<dbReference type="Gene3D" id="2.20.100.10">
    <property type="entry name" value="Thrombospondin type-1 (TSP1) repeat"/>
    <property type="match status" value="1"/>
</dbReference>
<dbReference type="InterPro" id="IPR036383">
    <property type="entry name" value="TSP1_rpt_sf"/>
</dbReference>
<dbReference type="FunFam" id="2.10.220.10:FF:000003">
    <property type="entry name" value="R-spondin 3"/>
    <property type="match status" value="1"/>
</dbReference>
<dbReference type="GeneTree" id="ENSGT00940000157815"/>
<keyword evidence="9" id="KW-1015">Disulfide bond</keyword>
<dbReference type="SMART" id="SM00209">
    <property type="entry name" value="TSP1"/>
    <property type="match status" value="1"/>
</dbReference>
<dbReference type="InterPro" id="IPR043601">
    <property type="entry name" value="Rspo_Fu-CRD_dom"/>
</dbReference>